<proteinExistence type="predicted"/>
<evidence type="ECO:0000313" key="3">
    <source>
        <dbReference type="Proteomes" id="UP001224477"/>
    </source>
</evidence>
<dbReference type="Proteomes" id="UP001224477">
    <property type="component" value="Unassembled WGS sequence"/>
</dbReference>
<dbReference type="EMBL" id="JAVGXC010000006">
    <property type="protein sequence ID" value="MDR0189098.1"/>
    <property type="molecule type" value="Genomic_DNA"/>
</dbReference>
<keyword evidence="1" id="KW-0732">Signal</keyword>
<dbReference type="RefSeq" id="WP_309254676.1">
    <property type="nucleotide sequence ID" value="NZ_JAVGXC010000006.1"/>
</dbReference>
<accession>A0ABU1CPB0</accession>
<reference evidence="2 3" key="1">
    <citation type="journal article" date="2023" name="Microbiol. Resour. Announc.">
        <title>Whole-genome sequence of Pseudomonas yamanorum OLsAu1 isolated from the edible ectomycorrhizal mushroom Lactarius sp. section Deliciosi.</title>
        <authorList>
            <person name="Ramirez-Mendoza R."/>
            <person name="Angeles-Argaiz R.E."/>
            <person name="Hernandez-Oaxaca D."/>
            <person name="Aguirre-Beltran L."/>
            <person name="Almaraz-Suarez J."/>
            <person name="Perez-Moreno J."/>
        </authorList>
    </citation>
    <scope>NUCLEOTIDE SEQUENCE [LARGE SCALE GENOMIC DNA]</scope>
    <source>
        <strain evidence="2 3">OLsAu1</strain>
    </source>
</reference>
<sequence>MNRQLKKTSALVMTLMALAGNAYAGTAACPPTDALKDAFKKTPTGEVVAYTASGPGGQQWTGQNPMTEQKDLHQVHFEKAVIQSSQGQSSVACHYLDQNHEPVSMTLKNPVNAKPVGGAWTGNECKATNPALCTFE</sequence>
<organism evidence="2 3">
    <name type="scientific">Pseudomonas yamanorum</name>
    <dbReference type="NCBI Taxonomy" id="515393"/>
    <lineage>
        <taxon>Bacteria</taxon>
        <taxon>Pseudomonadati</taxon>
        <taxon>Pseudomonadota</taxon>
        <taxon>Gammaproteobacteria</taxon>
        <taxon>Pseudomonadales</taxon>
        <taxon>Pseudomonadaceae</taxon>
        <taxon>Pseudomonas</taxon>
    </lineage>
</organism>
<keyword evidence="3" id="KW-1185">Reference proteome</keyword>
<feature type="chain" id="PRO_5046117268" evidence="1">
    <location>
        <begin position="25"/>
        <end position="136"/>
    </location>
</feature>
<comment type="caution">
    <text evidence="2">The sequence shown here is derived from an EMBL/GenBank/DDBJ whole genome shotgun (WGS) entry which is preliminary data.</text>
</comment>
<evidence type="ECO:0000313" key="2">
    <source>
        <dbReference type="EMBL" id="MDR0189098.1"/>
    </source>
</evidence>
<protein>
    <submittedName>
        <fullName evidence="2">DUF3757 domain-containing protein</fullName>
    </submittedName>
</protein>
<dbReference type="PROSITE" id="PS51257">
    <property type="entry name" value="PROKAR_LIPOPROTEIN"/>
    <property type="match status" value="1"/>
</dbReference>
<feature type="signal peptide" evidence="1">
    <location>
        <begin position="1"/>
        <end position="24"/>
    </location>
</feature>
<gene>
    <name evidence="2" type="ORF">RCO22_09135</name>
</gene>
<evidence type="ECO:0000256" key="1">
    <source>
        <dbReference type="SAM" id="SignalP"/>
    </source>
</evidence>
<name>A0ABU1CPB0_9PSED</name>